<feature type="transmembrane region" description="Helical" evidence="24">
    <location>
        <begin position="94"/>
        <end position="118"/>
    </location>
</feature>
<keyword evidence="10 23" id="KW-0479">Metal-binding</keyword>
<evidence type="ECO:0000256" key="15">
    <source>
        <dbReference type="ARBA" id="ARBA00022989"/>
    </source>
</evidence>
<keyword evidence="15 24" id="KW-1133">Transmembrane helix</keyword>
<keyword evidence="8 24" id="KW-0808">Transferase</keyword>
<keyword evidence="27" id="KW-1185">Reference proteome</keyword>
<feature type="binding site" evidence="23">
    <location>
        <position position="74"/>
    </location>
    <ligand>
        <name>a divalent metal cation</name>
        <dbReference type="ChEBI" id="CHEBI:60240"/>
    </ligand>
</feature>
<dbReference type="Gene3D" id="1.10.287.3610">
    <property type="match status" value="1"/>
</dbReference>
<comment type="catalytic activity">
    <reaction evidence="24">
        <text>a 1,2-diacyl-sn-glycerol + ATP = a 1,2-diacyl-sn-glycero-3-phosphate + ADP + H(+)</text>
        <dbReference type="Rhea" id="RHEA:10272"/>
        <dbReference type="ChEBI" id="CHEBI:15378"/>
        <dbReference type="ChEBI" id="CHEBI:17815"/>
        <dbReference type="ChEBI" id="CHEBI:30616"/>
        <dbReference type="ChEBI" id="CHEBI:58608"/>
        <dbReference type="ChEBI" id="CHEBI:456216"/>
        <dbReference type="EC" id="2.7.1.107"/>
    </reaction>
</comment>
<evidence type="ECO:0000313" key="28">
    <source>
        <dbReference type="Proteomes" id="UP000254040"/>
    </source>
</evidence>
<comment type="subcellular location">
    <subcellularLocation>
        <location evidence="1 24">Cell inner membrane</location>
        <topology evidence="1 24">Multi-pass membrane protein</topology>
    </subcellularLocation>
</comment>
<feature type="binding site" evidence="22">
    <location>
        <begin position="83"/>
        <end position="85"/>
    </location>
    <ligand>
        <name>ATP</name>
        <dbReference type="ChEBI" id="CHEBI:30616"/>
    </ligand>
</feature>
<feature type="binding site" evidence="21">
    <location>
        <position position="96"/>
    </location>
    <ligand>
        <name>substrate</name>
    </ligand>
</feature>
<feature type="binding site" evidence="23">
    <location>
        <position position="26"/>
    </location>
    <ligand>
        <name>a divalent metal cation</name>
        <dbReference type="ChEBI" id="CHEBI:60240"/>
    </ligand>
</feature>
<dbReference type="Pfam" id="PF01219">
    <property type="entry name" value="DAGK_prokar"/>
    <property type="match status" value="1"/>
</dbReference>
<dbReference type="GO" id="GO:0046872">
    <property type="term" value="F:metal ion binding"/>
    <property type="evidence" value="ECO:0007669"/>
    <property type="project" value="UniProtKB-KW"/>
</dbReference>
<evidence type="ECO:0000256" key="14">
    <source>
        <dbReference type="ARBA" id="ARBA00022842"/>
    </source>
</evidence>
<reference evidence="26 28" key="2">
    <citation type="submission" date="2018-06" db="EMBL/GenBank/DDBJ databases">
        <authorList>
            <consortium name="Pathogen Informatics"/>
            <person name="Doyle S."/>
        </authorList>
    </citation>
    <scope>NUCLEOTIDE SEQUENCE [LARGE SCALE GENOMIC DNA]</scope>
    <source>
        <strain evidence="26 28">NCTC12239</strain>
    </source>
</reference>
<evidence type="ECO:0000256" key="7">
    <source>
        <dbReference type="ARBA" id="ARBA00022519"/>
    </source>
</evidence>
<dbReference type="InterPro" id="IPR033718">
    <property type="entry name" value="DAGK_prok"/>
</dbReference>
<dbReference type="GO" id="GO:0006654">
    <property type="term" value="P:phosphatidic acid biosynthetic process"/>
    <property type="evidence" value="ECO:0007669"/>
    <property type="project" value="InterPro"/>
</dbReference>
<evidence type="ECO:0000313" key="27">
    <source>
        <dbReference type="Proteomes" id="UP000054985"/>
    </source>
</evidence>
<dbReference type="PANTHER" id="PTHR34299:SF1">
    <property type="entry name" value="DIACYLGLYCEROL KINASE"/>
    <property type="match status" value="1"/>
</dbReference>
<feature type="active site" description="Proton acceptor" evidence="20">
    <location>
        <position position="67"/>
    </location>
</feature>
<organism evidence="26 28">
    <name type="scientific">Legionella moravica</name>
    <dbReference type="NCBI Taxonomy" id="39962"/>
    <lineage>
        <taxon>Bacteria</taxon>
        <taxon>Pseudomonadati</taxon>
        <taxon>Pseudomonadota</taxon>
        <taxon>Gammaproteobacteria</taxon>
        <taxon>Legionellales</taxon>
        <taxon>Legionellaceae</taxon>
        <taxon>Legionella</taxon>
    </lineage>
</organism>
<evidence type="ECO:0000256" key="1">
    <source>
        <dbReference type="ARBA" id="ARBA00004429"/>
    </source>
</evidence>
<keyword evidence="16 24" id="KW-0443">Lipid metabolism</keyword>
<keyword evidence="6" id="KW-0444">Lipid biosynthesis</keyword>
<keyword evidence="17 24" id="KW-0472">Membrane</keyword>
<evidence type="ECO:0000256" key="12">
    <source>
        <dbReference type="ARBA" id="ARBA00022777"/>
    </source>
</evidence>
<keyword evidence="18" id="KW-0594">Phospholipid biosynthesis</keyword>
<evidence type="ECO:0000256" key="21">
    <source>
        <dbReference type="PIRSR" id="PIRSR600829-2"/>
    </source>
</evidence>
<feature type="binding site" evidence="22">
    <location>
        <position position="26"/>
    </location>
    <ligand>
        <name>ATP</name>
        <dbReference type="ChEBI" id="CHEBI:30616"/>
    </ligand>
</feature>
<protein>
    <recommendedName>
        <fullName evidence="4 24">Diacylglycerol kinase</fullName>
        <ecNumber evidence="3 24">2.7.1.107</ecNumber>
    </recommendedName>
</protein>
<keyword evidence="9 24" id="KW-0812">Transmembrane</keyword>
<dbReference type="Proteomes" id="UP000254040">
    <property type="component" value="Unassembled WGS sequence"/>
</dbReference>
<evidence type="ECO:0000256" key="9">
    <source>
        <dbReference type="ARBA" id="ARBA00022692"/>
    </source>
</evidence>
<feature type="binding site" evidence="21">
    <location>
        <begin position="11"/>
        <end position="16"/>
    </location>
    <ligand>
        <name>substrate</name>
    </ligand>
</feature>
<evidence type="ECO:0000256" key="3">
    <source>
        <dbReference type="ARBA" id="ARBA00012133"/>
    </source>
</evidence>
<feature type="transmembrane region" description="Helical" evidence="24">
    <location>
        <begin position="53"/>
        <end position="73"/>
    </location>
</feature>
<evidence type="ECO:0000256" key="24">
    <source>
        <dbReference type="RuleBase" id="RU363065"/>
    </source>
</evidence>
<feature type="binding site" evidence="21">
    <location>
        <position position="67"/>
    </location>
    <ligand>
        <name>substrate</name>
    </ligand>
</feature>
<dbReference type="AlphaFoldDB" id="A0A378JZV1"/>
<evidence type="ECO:0000256" key="16">
    <source>
        <dbReference type="ARBA" id="ARBA00023098"/>
    </source>
</evidence>
<evidence type="ECO:0000256" key="11">
    <source>
        <dbReference type="ARBA" id="ARBA00022741"/>
    </source>
</evidence>
<feature type="binding site" evidence="22">
    <location>
        <begin position="92"/>
        <end position="93"/>
    </location>
    <ligand>
        <name>ATP</name>
        <dbReference type="ChEBI" id="CHEBI:30616"/>
    </ligand>
</feature>
<dbReference type="OrthoDB" id="9796011at2"/>
<evidence type="ECO:0000256" key="22">
    <source>
        <dbReference type="PIRSR" id="PIRSR600829-3"/>
    </source>
</evidence>
<dbReference type="GO" id="GO:0005886">
    <property type="term" value="C:plasma membrane"/>
    <property type="evidence" value="ECO:0007669"/>
    <property type="project" value="UniProtKB-SubCell"/>
</dbReference>
<keyword evidence="14 23" id="KW-0460">Magnesium</keyword>
<proteinExistence type="inferred from homology"/>
<evidence type="ECO:0000313" key="25">
    <source>
        <dbReference type="EMBL" id="KTD34445.1"/>
    </source>
</evidence>
<evidence type="ECO:0000313" key="26">
    <source>
        <dbReference type="EMBL" id="STX64163.1"/>
    </source>
</evidence>
<evidence type="ECO:0000256" key="17">
    <source>
        <dbReference type="ARBA" id="ARBA00023136"/>
    </source>
</evidence>
<feature type="binding site" evidence="21">
    <location>
        <begin position="28"/>
        <end position="32"/>
    </location>
    <ligand>
        <name>substrate</name>
    </ligand>
</feature>
<keyword evidence="12 24" id="KW-0418">Kinase</keyword>
<reference evidence="25 27" key="1">
    <citation type="submission" date="2015-11" db="EMBL/GenBank/DDBJ databases">
        <title>Genomic analysis of 38 Legionella species identifies large and diverse effector repertoires.</title>
        <authorList>
            <person name="Burstein D."/>
            <person name="Amaro F."/>
            <person name="Zusman T."/>
            <person name="Lifshitz Z."/>
            <person name="Cohen O."/>
            <person name="Gilbert J.A."/>
            <person name="Pupko T."/>
            <person name="Shuman H.A."/>
            <person name="Segal G."/>
        </authorList>
    </citation>
    <scope>NUCLEOTIDE SEQUENCE [LARGE SCALE GENOMIC DNA]</scope>
    <source>
        <strain evidence="25 27">ATCC 43877</strain>
    </source>
</reference>
<dbReference type="CDD" id="cd14264">
    <property type="entry name" value="DAGK_IM"/>
    <property type="match status" value="1"/>
</dbReference>
<dbReference type="STRING" id="39962.Lmor_1842"/>
<evidence type="ECO:0000256" key="6">
    <source>
        <dbReference type="ARBA" id="ARBA00022516"/>
    </source>
</evidence>
<gene>
    <name evidence="26" type="primary">dgkA</name>
    <name evidence="25" type="ORF">Lmor_1842</name>
    <name evidence="26" type="ORF">NCTC12239_03124</name>
</gene>
<comment type="cofactor">
    <cofactor evidence="23">
        <name>Mg(2+)</name>
        <dbReference type="ChEBI" id="CHEBI:18420"/>
    </cofactor>
    <text evidence="23">Mn(2+), Zn(2+), Cd(2+) and Co(2+) support activity to lesser extents.</text>
</comment>
<evidence type="ECO:0000256" key="4">
    <source>
        <dbReference type="ARBA" id="ARBA00017575"/>
    </source>
</evidence>
<sequence length="119" mass="13096">MVQGILHFYNAFKNSWNGLKYAFRYEWAFKFELVLLACAIPCAFVLGNNAVELILLIGSVVLLLIVELLNSAIETTVDRISLEHHPLSGLAKDLASAAIFVVGINAAVTWGIFLVYALL</sequence>
<dbReference type="EMBL" id="LNYN01000020">
    <property type="protein sequence ID" value="KTD34445.1"/>
    <property type="molecule type" value="Genomic_DNA"/>
</dbReference>
<comment type="similarity">
    <text evidence="2 24">Belongs to the bacterial diacylglycerol kinase family.</text>
</comment>
<evidence type="ECO:0000256" key="13">
    <source>
        <dbReference type="ARBA" id="ARBA00022840"/>
    </source>
</evidence>
<dbReference type="GO" id="GO:0005524">
    <property type="term" value="F:ATP binding"/>
    <property type="evidence" value="ECO:0007669"/>
    <property type="project" value="UniProtKB-KW"/>
</dbReference>
<evidence type="ECO:0000256" key="19">
    <source>
        <dbReference type="ARBA" id="ARBA00023264"/>
    </source>
</evidence>
<keyword evidence="19 24" id="KW-1208">Phospholipid metabolism</keyword>
<evidence type="ECO:0000256" key="10">
    <source>
        <dbReference type="ARBA" id="ARBA00022723"/>
    </source>
</evidence>
<evidence type="ECO:0000256" key="2">
    <source>
        <dbReference type="ARBA" id="ARBA00005967"/>
    </source>
</evidence>
<keyword evidence="11 22" id="KW-0547">Nucleotide-binding</keyword>
<evidence type="ECO:0000256" key="5">
    <source>
        <dbReference type="ARBA" id="ARBA00022475"/>
    </source>
</evidence>
<evidence type="ECO:0000256" key="23">
    <source>
        <dbReference type="PIRSR" id="PIRSR600829-4"/>
    </source>
</evidence>
<accession>A0A378JZV1</accession>
<keyword evidence="13 22" id="KW-0067">ATP-binding</keyword>
<dbReference type="RefSeq" id="WP_028382890.1">
    <property type="nucleotide sequence ID" value="NZ_CAAAJG010000050.1"/>
</dbReference>
<evidence type="ECO:0000256" key="20">
    <source>
        <dbReference type="PIRSR" id="PIRSR600829-1"/>
    </source>
</evidence>
<dbReference type="PROSITE" id="PS01069">
    <property type="entry name" value="DAGK_PROKAR"/>
    <property type="match status" value="1"/>
</dbReference>
<dbReference type="EMBL" id="UGOG01000001">
    <property type="protein sequence ID" value="STX64163.1"/>
    <property type="molecule type" value="Genomic_DNA"/>
</dbReference>
<dbReference type="Proteomes" id="UP000054985">
    <property type="component" value="Unassembled WGS sequence"/>
</dbReference>
<name>A0A378JZV1_9GAMM</name>
<feature type="binding site" evidence="22">
    <location>
        <position position="74"/>
    </location>
    <ligand>
        <name>ATP</name>
        <dbReference type="ChEBI" id="CHEBI:30616"/>
    </ligand>
</feature>
<evidence type="ECO:0000256" key="8">
    <source>
        <dbReference type="ARBA" id="ARBA00022679"/>
    </source>
</evidence>
<dbReference type="InterPro" id="IPR000829">
    <property type="entry name" value="DAGK"/>
</dbReference>
<dbReference type="InterPro" id="IPR036945">
    <property type="entry name" value="DAGK_sf"/>
</dbReference>
<comment type="function">
    <text evidence="24">Catalyzes the ATP-dependent phosphorylation of sn-l,2-diacylglycerol (DAG) to phosphatidic acid. Involved in the recycling of diacylglycerol produced as a by-product during membrane-derived oligosaccharide (MDO) biosynthesis.</text>
</comment>
<evidence type="ECO:0000256" key="18">
    <source>
        <dbReference type="ARBA" id="ARBA00023209"/>
    </source>
</evidence>
<dbReference type="PANTHER" id="PTHR34299">
    <property type="entry name" value="DIACYLGLYCEROL KINASE"/>
    <property type="match status" value="1"/>
</dbReference>
<dbReference type="EC" id="2.7.1.107" evidence="3 24"/>
<keyword evidence="7 24" id="KW-0997">Cell inner membrane</keyword>
<keyword evidence="5" id="KW-1003">Cell membrane</keyword>
<feature type="transmembrane region" description="Helical" evidence="24">
    <location>
        <begin position="27"/>
        <end position="47"/>
    </location>
</feature>
<dbReference type="GO" id="GO:0004143">
    <property type="term" value="F:ATP-dependent diacylglycerol kinase activity"/>
    <property type="evidence" value="ECO:0007669"/>
    <property type="project" value="UniProtKB-EC"/>
</dbReference>